<organism evidence="1">
    <name type="scientific">Planktothricoides sp. SpSt-374</name>
    <dbReference type="NCBI Taxonomy" id="2282167"/>
    <lineage>
        <taxon>Bacteria</taxon>
        <taxon>Bacillati</taxon>
        <taxon>Cyanobacteriota</taxon>
        <taxon>Cyanophyceae</taxon>
        <taxon>Oscillatoriophycideae</taxon>
        <taxon>Oscillatoriales</taxon>
        <taxon>Oscillatoriaceae</taxon>
        <taxon>Planktothricoides</taxon>
    </lineage>
</organism>
<sequence>MTAAVTELTIYYVNGEEESFKIPIDPQQFQSQLGKMLQKPWLVFHLIDQTVIISTSNVVKMDIKPPLNQIQGEGIFANCERVTSMQRGARGRFPVSE</sequence>
<proteinExistence type="predicted"/>
<evidence type="ECO:0000313" key="1">
    <source>
        <dbReference type="EMBL" id="HGG02218.1"/>
    </source>
</evidence>
<name>A0A7C3VNI9_9CYAN</name>
<dbReference type="AlphaFoldDB" id="A0A7C3VNI9"/>
<protein>
    <submittedName>
        <fullName evidence="1">Uncharacterized protein</fullName>
    </submittedName>
</protein>
<dbReference type="EMBL" id="DSPX01000168">
    <property type="protein sequence ID" value="HGG02218.1"/>
    <property type="molecule type" value="Genomic_DNA"/>
</dbReference>
<comment type="caution">
    <text evidence="1">The sequence shown here is derived from an EMBL/GenBank/DDBJ whole genome shotgun (WGS) entry which is preliminary data.</text>
</comment>
<gene>
    <name evidence="1" type="ORF">ENR15_16630</name>
</gene>
<reference evidence="1" key="1">
    <citation type="journal article" date="2020" name="mSystems">
        <title>Genome- and Community-Level Interaction Insights into Carbon Utilization and Element Cycling Functions of Hydrothermarchaeota in Hydrothermal Sediment.</title>
        <authorList>
            <person name="Zhou Z."/>
            <person name="Liu Y."/>
            <person name="Xu W."/>
            <person name="Pan J."/>
            <person name="Luo Z.H."/>
            <person name="Li M."/>
        </authorList>
    </citation>
    <scope>NUCLEOTIDE SEQUENCE [LARGE SCALE GENOMIC DNA]</scope>
    <source>
        <strain evidence="1">SpSt-374</strain>
    </source>
</reference>
<accession>A0A7C3VNI9</accession>